<evidence type="ECO:0000256" key="1">
    <source>
        <dbReference type="SAM" id="Phobius"/>
    </source>
</evidence>
<dbReference type="Proteomes" id="UP000003489">
    <property type="component" value="Unassembled WGS sequence"/>
</dbReference>
<gene>
    <name evidence="3" type="ORF">METSMIALI_01691</name>
</gene>
<feature type="transmembrane region" description="Helical" evidence="1">
    <location>
        <begin position="1457"/>
        <end position="1482"/>
    </location>
</feature>
<keyword evidence="1" id="KW-0812">Transmembrane</keyword>
<sequence>MLIKKRFIVCIIVFVFMFGLNLVNAETEGCMNKNVSNFEENISLDDNYDDFSFNLEDNYVQNFNDSGFVLNVDNVTMFYRDGSRINVTLKDVNGIPLFNQTVIVSINGCNYTKITDNFGKTSLNCNLVVGNYTVITYFNNISVYSWVHIKSTIISKDLVKMFRNDTQFYATFLKSNGSYLTNANVTFNIGGIVYTRKTDGRGVANLNIALRPGNYILTAYNPNNNEERGFNITVKSLIIENHDLIKYYRNSSQFSVKVLNKQGYPAMHENVTFNINGVFYTRYSDNDGYASLRIMLLPGDYIVTILFNDDSTSNWIHVLPTLVTHDLIMNYMDGSKFRAKVLDGQGKPLCNKNVSFNINGVFYNRITDNYGIARLNIRLMQGNYIITSIYDDYQIGNKIVIGDNLNSTYGNYFITPNGGNYNTSSLRVSICADEFTIIKYSFDNIGWYEKLEKVSFNLNAGVRNVYYSFDDTRVNHECYNISINKTDIGAPVVWSNYNSGVYSNSFSVKLKAYDDVDINPFIFYTTDGSNPMINGIKYNGSFSISSTTSLKFYAKDYSGHCSNVSVVNYIFSKVGNLNNGKGFNSIQEAIDDNFTKNGDIIEVNSGTYTENIVVNKSLYLRAVSKSVVINPINKDNPAININNVNGSIIEGFSIINSRRGIKLYNVSNCVIKNNYFNKVMDSIVCDYIHNGLIYNNNVIVEENIFPYSNYRPEGIELNHCHNMIIKKNYINLDSAIDYNHLIMWGINFGYNAKNSNIEILDNIIYGYGTNGVGIAIGGYNITASGNDVSNFMHGVACSDLSNSLINNNHLFNNKNGLLLVDVTESCIYSNNVEYNIECGICVEHENNNSYLYLNRIFSNGQFDFYCDEKTILDINNNWWGTNNPNMTFNDKDYHHNLYISPNANFTLDSWIILTVDYNSYYIKNNFLNCANLVINLNFNNKYQDVSYLGHIPDNLQVYFIYGNQISSSFLKEGKASFYANLTALYVNNLVTFIGSLDSSFVGINISSCPSVEYMISSTAIDINTNRPVLYMDKFDYNCDVIWFSVVWRETSKFNGAIDIIVNGEIVKSINIVNKYYLMYKNEYRNVVFDAISKFNSLLADLELLNLNDSDKLNLMLYLLQEVKSYYSLTDNETDFVLKHYHLFIDAIGFDINYGGDDAPNIMFGDEKEKYNLKFLDNTIHRISLIYYDNLIDENNLNIGYEGLRSFAFVTSNVSNSKLKYWLDYGGLLSAGEMKAAYGSFLSALLVIYEHDKLADKFANYYNVTWNRVSPVVFSMCNDYRSVYITGESDHGMGMKVQGNDSNIWNFRFACSFSYSIIEQMVGTFIWNNTEIGTVTLSMIVDFLNNNSWDILANDKYLIFKNDQKGMFLILDKATGIVRDAMLSDSLICAMPCYHDNITEDAREYGYNLLNMSSLESKYLDSVGNFTNGVIQGINEIKETSNNITNEIGNIDFDWEDFIISTVIGFVGSEITSIGAILIFASIIFASPELILVGFSIYFSGILLLAIADGVNSENATSIDYGFFYFDIFVSSVLPFIGGDIKLGENIIKESAKKVSVYYACKPIFQRVYVTFEKNFVQFGLKDLIVENLYNAPFIEKIKDVAKWDVFPSFVQEIIDDNLNFNLR</sequence>
<reference evidence="3 4" key="2">
    <citation type="submission" date="2008-11" db="EMBL/GenBank/DDBJ databases">
        <title>Draft genome sequence of Methanobrevibacter smithii (DSM 2375).</title>
        <authorList>
            <person name="Sudarsanam P."/>
            <person name="Ley R."/>
            <person name="Guruge J."/>
            <person name="Turnbaugh P.J."/>
            <person name="Mahowald M."/>
            <person name="Liep D."/>
            <person name="Gordon J."/>
        </authorList>
    </citation>
    <scope>NUCLEOTIDE SEQUENCE [LARGE SCALE GENOMIC DNA]</scope>
    <source>
        <strain evidence="3 4">DSM 2375</strain>
    </source>
</reference>
<feature type="transmembrane region" description="Helical" evidence="1">
    <location>
        <begin position="1522"/>
        <end position="1542"/>
    </location>
</feature>
<dbReference type="PATRIC" id="fig|483214.13.peg.1623"/>
<feature type="transmembrane region" description="Helical" evidence="1">
    <location>
        <begin position="1489"/>
        <end position="1510"/>
    </location>
</feature>
<dbReference type="Gene3D" id="2.160.20.10">
    <property type="entry name" value="Single-stranded right-handed beta-helix, Pectin lyase-like"/>
    <property type="match status" value="1"/>
</dbReference>
<accession>B9AH32</accession>
<proteinExistence type="predicted"/>
<evidence type="ECO:0000259" key="2">
    <source>
        <dbReference type="Pfam" id="PF13290"/>
    </source>
</evidence>
<dbReference type="EMBL" id="ABYW01000018">
    <property type="protein sequence ID" value="EEE42772.1"/>
    <property type="molecule type" value="Genomic_DNA"/>
</dbReference>
<protein>
    <recommendedName>
        <fullName evidence="2">GH29D-like beta-sandwich domain-containing protein</fullName>
    </recommendedName>
</protein>
<dbReference type="Pfam" id="PF13290">
    <property type="entry name" value="CHB_HEX_C_1"/>
    <property type="match status" value="1"/>
</dbReference>
<reference evidence="3 4" key="1">
    <citation type="submission" date="2008-10" db="EMBL/GenBank/DDBJ databases">
        <authorList>
            <person name="Fulton L."/>
            <person name="Clifton S."/>
            <person name="Fulton B."/>
            <person name="Xu J."/>
            <person name="Minx P."/>
            <person name="Pepin K.H."/>
            <person name="Johnson M."/>
            <person name="Bhonagiri V."/>
            <person name="Nash W.E."/>
            <person name="Mardis E.R."/>
            <person name="Wilson R.K."/>
        </authorList>
    </citation>
    <scope>NUCLEOTIDE SEQUENCE [LARGE SCALE GENOMIC DNA]</scope>
    <source>
        <strain evidence="3 4">DSM 2375</strain>
    </source>
</reference>
<dbReference type="HOGENOM" id="CLU_243438_0_0_2"/>
<feature type="domain" description="GH29D-like beta-sandwich" evidence="2">
    <location>
        <begin position="498"/>
        <end position="564"/>
    </location>
</feature>
<evidence type="ECO:0000313" key="3">
    <source>
        <dbReference type="EMBL" id="EEE42772.1"/>
    </source>
</evidence>
<name>B9AH32_METSM</name>
<comment type="caution">
    <text evidence="3">The sequence shown here is derived from an EMBL/GenBank/DDBJ whole genome shotgun (WGS) entry which is preliminary data.</text>
</comment>
<dbReference type="InterPro" id="IPR006626">
    <property type="entry name" value="PbH1"/>
</dbReference>
<keyword evidence="1" id="KW-0472">Membrane</keyword>
<dbReference type="SUPFAM" id="SSF51126">
    <property type="entry name" value="Pectin lyase-like"/>
    <property type="match status" value="1"/>
</dbReference>
<dbReference type="InterPro" id="IPR059177">
    <property type="entry name" value="GH29D-like_dom"/>
</dbReference>
<dbReference type="SMART" id="SM00710">
    <property type="entry name" value="PbH1"/>
    <property type="match status" value="7"/>
</dbReference>
<keyword evidence="1" id="KW-1133">Transmembrane helix</keyword>
<organism evidence="3 4">
    <name type="scientific">Methanobrevibacter smithii DSM 2375</name>
    <dbReference type="NCBI Taxonomy" id="483214"/>
    <lineage>
        <taxon>Archaea</taxon>
        <taxon>Methanobacteriati</taxon>
        <taxon>Methanobacteriota</taxon>
        <taxon>Methanomada group</taxon>
        <taxon>Methanobacteria</taxon>
        <taxon>Methanobacteriales</taxon>
        <taxon>Methanobacteriaceae</taxon>
        <taxon>Methanobrevibacter</taxon>
    </lineage>
</organism>
<dbReference type="InterPro" id="IPR011050">
    <property type="entry name" value="Pectin_lyase_fold/virulence"/>
</dbReference>
<dbReference type="InterPro" id="IPR012334">
    <property type="entry name" value="Pectin_lyas_fold"/>
</dbReference>
<evidence type="ECO:0000313" key="4">
    <source>
        <dbReference type="Proteomes" id="UP000003489"/>
    </source>
</evidence>